<dbReference type="KEGG" id="aft:BBF96_03755"/>
<sequence length="162" mass="19751">MRENNPEFQKAKKQVFRYLRYRERSEKEVRDYLRRKGYRSEVIKAVIERLKELDYLNDRRFAELWVKNRTNSGRRGPILVKKELQEKGIDHNLIEDIISVEYTPGREFDIACELLKKKIKLYQGENFETVKARLWKLLERKGFRYQVIENVVEQVLKEEIKN</sequence>
<comment type="subcellular location">
    <subcellularLocation>
        <location evidence="1 5">Cytoplasm</location>
    </subcellularLocation>
</comment>
<dbReference type="Gene3D" id="1.10.10.10">
    <property type="entry name" value="Winged helix-like DNA-binding domain superfamily/Winged helix DNA-binding domain"/>
    <property type="match status" value="3"/>
</dbReference>
<comment type="function">
    <text evidence="5">Modulates RecA activity.</text>
</comment>
<dbReference type="InterPro" id="IPR053924">
    <property type="entry name" value="RecX_HTH_2nd"/>
</dbReference>
<dbReference type="AlphaFoldDB" id="A0A3Q9HQW4"/>
<dbReference type="Pfam" id="PF21982">
    <property type="entry name" value="RecX_HTH1"/>
    <property type="match status" value="1"/>
</dbReference>
<evidence type="ECO:0000256" key="1">
    <source>
        <dbReference type="ARBA" id="ARBA00004496"/>
    </source>
</evidence>
<dbReference type="Proteomes" id="UP000267250">
    <property type="component" value="Chromosome"/>
</dbReference>
<evidence type="ECO:0000256" key="4">
    <source>
        <dbReference type="ARBA" id="ARBA00022490"/>
    </source>
</evidence>
<name>A0A3Q9HQW4_9FIRM</name>
<dbReference type="OrthoDB" id="5421057at2"/>
<evidence type="ECO:0000256" key="3">
    <source>
        <dbReference type="ARBA" id="ARBA00018111"/>
    </source>
</evidence>
<dbReference type="Pfam" id="PF02631">
    <property type="entry name" value="RecX_HTH2"/>
    <property type="match status" value="1"/>
</dbReference>
<accession>A0A3Q9HQW4</accession>
<dbReference type="EMBL" id="CP016379">
    <property type="protein sequence ID" value="AZR72577.1"/>
    <property type="molecule type" value="Genomic_DNA"/>
</dbReference>
<dbReference type="InterPro" id="IPR036388">
    <property type="entry name" value="WH-like_DNA-bd_sf"/>
</dbReference>
<comment type="similarity">
    <text evidence="2 5">Belongs to the RecX family.</text>
</comment>
<dbReference type="HAMAP" id="MF_01114">
    <property type="entry name" value="RecX"/>
    <property type="match status" value="1"/>
</dbReference>
<organism evidence="9 10">
    <name type="scientific">Anoxybacter fermentans</name>
    <dbReference type="NCBI Taxonomy" id="1323375"/>
    <lineage>
        <taxon>Bacteria</taxon>
        <taxon>Bacillati</taxon>
        <taxon>Bacillota</taxon>
        <taxon>Clostridia</taxon>
        <taxon>Halanaerobiales</taxon>
        <taxon>Anoxybacter</taxon>
    </lineage>
</organism>
<feature type="domain" description="RecX first three-helical" evidence="8">
    <location>
        <begin position="11"/>
        <end position="50"/>
    </location>
</feature>
<dbReference type="RefSeq" id="WP_127015906.1">
    <property type="nucleotide sequence ID" value="NZ_CP016379.1"/>
</dbReference>
<reference evidence="9 10" key="1">
    <citation type="submission" date="2016-07" db="EMBL/GenBank/DDBJ databases">
        <title>Genome and transcriptome analysis of iron-reducing fermentative bacteria Anoxybacter fermentans.</title>
        <authorList>
            <person name="Zeng X."/>
            <person name="Shao Z."/>
        </authorList>
    </citation>
    <scope>NUCLEOTIDE SEQUENCE [LARGE SCALE GENOMIC DNA]</scope>
    <source>
        <strain evidence="9 10">DY22613</strain>
    </source>
</reference>
<evidence type="ECO:0000259" key="6">
    <source>
        <dbReference type="Pfam" id="PF02631"/>
    </source>
</evidence>
<keyword evidence="4 5" id="KW-0963">Cytoplasm</keyword>
<evidence type="ECO:0000259" key="8">
    <source>
        <dbReference type="Pfam" id="PF21982"/>
    </source>
</evidence>
<keyword evidence="10" id="KW-1185">Reference proteome</keyword>
<dbReference type="PANTHER" id="PTHR33602:SF1">
    <property type="entry name" value="REGULATORY PROTEIN RECX FAMILY PROTEIN"/>
    <property type="match status" value="1"/>
</dbReference>
<dbReference type="GO" id="GO:0005737">
    <property type="term" value="C:cytoplasm"/>
    <property type="evidence" value="ECO:0007669"/>
    <property type="project" value="UniProtKB-SubCell"/>
</dbReference>
<dbReference type="InterPro" id="IPR003783">
    <property type="entry name" value="Regulatory_RecX"/>
</dbReference>
<feature type="domain" description="RecX third three-helical" evidence="7">
    <location>
        <begin position="107"/>
        <end position="152"/>
    </location>
</feature>
<evidence type="ECO:0000313" key="9">
    <source>
        <dbReference type="EMBL" id="AZR72577.1"/>
    </source>
</evidence>
<evidence type="ECO:0000259" key="7">
    <source>
        <dbReference type="Pfam" id="PF21981"/>
    </source>
</evidence>
<evidence type="ECO:0000313" key="10">
    <source>
        <dbReference type="Proteomes" id="UP000267250"/>
    </source>
</evidence>
<dbReference type="InterPro" id="IPR053926">
    <property type="entry name" value="RecX_HTH_1st"/>
</dbReference>
<dbReference type="GO" id="GO:0006282">
    <property type="term" value="P:regulation of DNA repair"/>
    <property type="evidence" value="ECO:0007669"/>
    <property type="project" value="UniProtKB-UniRule"/>
</dbReference>
<gene>
    <name evidence="5" type="primary">recX</name>
    <name evidence="9" type="ORF">BBF96_03755</name>
</gene>
<protein>
    <recommendedName>
        <fullName evidence="3 5">Regulatory protein RecX</fullName>
    </recommendedName>
</protein>
<dbReference type="PANTHER" id="PTHR33602">
    <property type="entry name" value="REGULATORY PROTEIN RECX FAMILY PROTEIN"/>
    <property type="match status" value="1"/>
</dbReference>
<feature type="domain" description="RecX second three-helical" evidence="6">
    <location>
        <begin position="57"/>
        <end position="96"/>
    </location>
</feature>
<dbReference type="Pfam" id="PF21981">
    <property type="entry name" value="RecX_HTH3"/>
    <property type="match status" value="1"/>
</dbReference>
<proteinExistence type="inferred from homology"/>
<evidence type="ECO:0000256" key="2">
    <source>
        <dbReference type="ARBA" id="ARBA00009695"/>
    </source>
</evidence>
<evidence type="ECO:0000256" key="5">
    <source>
        <dbReference type="HAMAP-Rule" id="MF_01114"/>
    </source>
</evidence>
<dbReference type="InterPro" id="IPR053925">
    <property type="entry name" value="RecX_HTH_3rd"/>
</dbReference>